<evidence type="ECO:0000256" key="4">
    <source>
        <dbReference type="ARBA" id="ARBA00022737"/>
    </source>
</evidence>
<dbReference type="GO" id="GO:0004650">
    <property type="term" value="F:polygalacturonase activity"/>
    <property type="evidence" value="ECO:0007669"/>
    <property type="project" value="UniProtKB-EC"/>
</dbReference>
<keyword evidence="6" id="KW-1015">Disulfide bond</keyword>
<keyword evidence="14" id="KW-1185">Reference proteome</keyword>
<dbReference type="GO" id="GO:0071555">
    <property type="term" value="P:cell wall organization"/>
    <property type="evidence" value="ECO:0007669"/>
    <property type="project" value="UniProtKB-KW"/>
</dbReference>
<evidence type="ECO:0000256" key="2">
    <source>
        <dbReference type="ARBA" id="ARBA00012736"/>
    </source>
</evidence>
<dbReference type="Pfam" id="PF00295">
    <property type="entry name" value="Glyco_hydro_28"/>
    <property type="match status" value="1"/>
</dbReference>
<comment type="similarity">
    <text evidence="1 11">Belongs to the glycosyl hydrolase 28 family.</text>
</comment>
<proteinExistence type="inferred from homology"/>
<name>A0A6A4IJB4_9AGAR</name>
<dbReference type="SUPFAM" id="SSF51126">
    <property type="entry name" value="Pectin lyase-like"/>
    <property type="match status" value="1"/>
</dbReference>
<dbReference type="AlphaFoldDB" id="A0A6A4IJB4"/>
<dbReference type="EC" id="3.2.1.15" evidence="2"/>
<dbReference type="InterPro" id="IPR012334">
    <property type="entry name" value="Pectin_lyas_fold"/>
</dbReference>
<dbReference type="Gene3D" id="2.160.20.10">
    <property type="entry name" value="Single-stranded right-handed beta-helix, Pectin lyase-like"/>
    <property type="match status" value="1"/>
</dbReference>
<evidence type="ECO:0000256" key="9">
    <source>
        <dbReference type="ARBA" id="ARBA00034074"/>
    </source>
</evidence>
<evidence type="ECO:0000256" key="8">
    <source>
        <dbReference type="ARBA" id="ARBA00023316"/>
    </source>
</evidence>
<feature type="signal peptide" evidence="12">
    <location>
        <begin position="1"/>
        <end position="22"/>
    </location>
</feature>
<dbReference type="InterPro" id="IPR000743">
    <property type="entry name" value="Glyco_hydro_28"/>
</dbReference>
<dbReference type="EMBL" id="ML769384">
    <property type="protein sequence ID" value="KAE9410701.1"/>
    <property type="molecule type" value="Genomic_DNA"/>
</dbReference>
<sequence>MSILFKSSALHLLALGIVFVFAVPSTKRASCTISSYDTDVSDCSLVTISAFTVPDGEVIDWTFADGAEVTMAGNITFEQTSADGPLATFDGDGIIFKGAGYTLDGNGADYWDGEGTNGGVAKPHPFLKITGSGTYTDFTVLNTPAQAVSVGGEGLTLDAITVDNSAGDEDSLGHNTDGFDVSASSITIKNCIVKNQDDCIAINSGSSITFENNQCSGGHGMFVGSIQSGKIVSNVTFSGNEVSNSMYGIRIKVESDADDGASVSGITYSGNTVTGIDKYGVLISQSYPDDFSTPGTGSTISDINFTGEETSVEVTGSSGERLAIDCGNCSGDWDFSELTITGGSAGTMDVDDASISGGSY</sequence>
<organism evidence="13 14">
    <name type="scientific">Gymnopus androsaceus JB14</name>
    <dbReference type="NCBI Taxonomy" id="1447944"/>
    <lineage>
        <taxon>Eukaryota</taxon>
        <taxon>Fungi</taxon>
        <taxon>Dikarya</taxon>
        <taxon>Basidiomycota</taxon>
        <taxon>Agaricomycotina</taxon>
        <taxon>Agaricomycetes</taxon>
        <taxon>Agaricomycetidae</taxon>
        <taxon>Agaricales</taxon>
        <taxon>Marasmiineae</taxon>
        <taxon>Omphalotaceae</taxon>
        <taxon>Gymnopus</taxon>
    </lineage>
</organism>
<evidence type="ECO:0000256" key="3">
    <source>
        <dbReference type="ARBA" id="ARBA00022729"/>
    </source>
</evidence>
<dbReference type="InterPro" id="IPR050434">
    <property type="entry name" value="Glycosyl_hydrlase_28"/>
</dbReference>
<dbReference type="PANTHER" id="PTHR31884:SF1">
    <property type="entry name" value="POLYGALACTURONASE"/>
    <property type="match status" value="1"/>
</dbReference>
<comment type="catalytic activity">
    <reaction evidence="9">
        <text>(1,4-alpha-D-galacturonosyl)n+m + H2O = (1,4-alpha-D-galacturonosyl)n + (1,4-alpha-D-galacturonosyl)m.</text>
        <dbReference type="EC" id="3.2.1.15"/>
    </reaction>
</comment>
<evidence type="ECO:0000256" key="10">
    <source>
        <dbReference type="PROSITE-ProRule" id="PRU10052"/>
    </source>
</evidence>
<reference evidence="13" key="1">
    <citation type="journal article" date="2019" name="Environ. Microbiol.">
        <title>Fungal ecological strategies reflected in gene transcription - a case study of two litter decomposers.</title>
        <authorList>
            <person name="Barbi F."/>
            <person name="Kohler A."/>
            <person name="Barry K."/>
            <person name="Baskaran P."/>
            <person name="Daum C."/>
            <person name="Fauchery L."/>
            <person name="Ihrmark K."/>
            <person name="Kuo A."/>
            <person name="LaButti K."/>
            <person name="Lipzen A."/>
            <person name="Morin E."/>
            <person name="Grigoriev I.V."/>
            <person name="Henrissat B."/>
            <person name="Lindahl B."/>
            <person name="Martin F."/>
        </authorList>
    </citation>
    <scope>NUCLEOTIDE SEQUENCE</scope>
    <source>
        <strain evidence="13">JB14</strain>
    </source>
</reference>
<keyword evidence="8" id="KW-0961">Cell wall biogenesis/degradation</keyword>
<feature type="active site" evidence="10">
    <location>
        <position position="219"/>
    </location>
</feature>
<evidence type="ECO:0000256" key="6">
    <source>
        <dbReference type="ARBA" id="ARBA00023157"/>
    </source>
</evidence>
<dbReference type="PANTHER" id="PTHR31884">
    <property type="entry name" value="POLYGALACTURONASE"/>
    <property type="match status" value="1"/>
</dbReference>
<dbReference type="GO" id="GO:0045490">
    <property type="term" value="P:pectin catabolic process"/>
    <property type="evidence" value="ECO:0007669"/>
    <property type="project" value="TreeGrafter"/>
</dbReference>
<evidence type="ECO:0000313" key="14">
    <source>
        <dbReference type="Proteomes" id="UP000799118"/>
    </source>
</evidence>
<evidence type="ECO:0000256" key="11">
    <source>
        <dbReference type="RuleBase" id="RU361169"/>
    </source>
</evidence>
<gene>
    <name evidence="13" type="ORF">BT96DRAFT_961474</name>
</gene>
<dbReference type="InterPro" id="IPR006626">
    <property type="entry name" value="PbH1"/>
</dbReference>
<dbReference type="SMART" id="SM00710">
    <property type="entry name" value="PbH1"/>
    <property type="match status" value="7"/>
</dbReference>
<evidence type="ECO:0000256" key="5">
    <source>
        <dbReference type="ARBA" id="ARBA00022801"/>
    </source>
</evidence>
<keyword evidence="4" id="KW-0677">Repeat</keyword>
<protein>
    <recommendedName>
        <fullName evidence="2">endo-polygalacturonase</fullName>
        <ecNumber evidence="2">3.2.1.15</ecNumber>
    </recommendedName>
</protein>
<accession>A0A6A4IJB4</accession>
<feature type="chain" id="PRO_5025367416" description="endo-polygalacturonase" evidence="12">
    <location>
        <begin position="23"/>
        <end position="360"/>
    </location>
</feature>
<evidence type="ECO:0000256" key="12">
    <source>
        <dbReference type="SAM" id="SignalP"/>
    </source>
</evidence>
<evidence type="ECO:0000256" key="1">
    <source>
        <dbReference type="ARBA" id="ARBA00008834"/>
    </source>
</evidence>
<evidence type="ECO:0000313" key="13">
    <source>
        <dbReference type="EMBL" id="KAE9410701.1"/>
    </source>
</evidence>
<dbReference type="PROSITE" id="PS00502">
    <property type="entry name" value="POLYGALACTURONASE"/>
    <property type="match status" value="1"/>
</dbReference>
<keyword evidence="5 11" id="KW-0378">Hydrolase</keyword>
<evidence type="ECO:0000256" key="7">
    <source>
        <dbReference type="ARBA" id="ARBA00023295"/>
    </source>
</evidence>
<keyword evidence="3 12" id="KW-0732">Signal</keyword>
<dbReference type="Proteomes" id="UP000799118">
    <property type="component" value="Unassembled WGS sequence"/>
</dbReference>
<dbReference type="OrthoDB" id="1546079at2759"/>
<dbReference type="InterPro" id="IPR011050">
    <property type="entry name" value="Pectin_lyase_fold/virulence"/>
</dbReference>
<keyword evidence="7 11" id="KW-0326">Glycosidase</keyword>
<dbReference type="GO" id="GO:0005576">
    <property type="term" value="C:extracellular region"/>
    <property type="evidence" value="ECO:0007669"/>
    <property type="project" value="TreeGrafter"/>
</dbReference>